<evidence type="ECO:0000313" key="3">
    <source>
        <dbReference type="EnsemblFungi" id="PTTG_28640-t43_1-p1"/>
    </source>
</evidence>
<accession>A0A180GA44</accession>
<dbReference type="STRING" id="630390.A0A180GA44"/>
<organism evidence="2">
    <name type="scientific">Puccinia triticina (isolate 1-1 / race 1 (BBBD))</name>
    <name type="common">Brown leaf rust fungus</name>
    <dbReference type="NCBI Taxonomy" id="630390"/>
    <lineage>
        <taxon>Eukaryota</taxon>
        <taxon>Fungi</taxon>
        <taxon>Dikarya</taxon>
        <taxon>Basidiomycota</taxon>
        <taxon>Pucciniomycotina</taxon>
        <taxon>Pucciniomycetes</taxon>
        <taxon>Pucciniales</taxon>
        <taxon>Pucciniaceae</taxon>
        <taxon>Puccinia</taxon>
    </lineage>
</organism>
<evidence type="ECO:0000313" key="2">
    <source>
        <dbReference type="EMBL" id="OAV89557.1"/>
    </source>
</evidence>
<gene>
    <name evidence="2" type="ORF">PTTG_28640</name>
</gene>
<reference evidence="3" key="4">
    <citation type="submission" date="2025-05" db="UniProtKB">
        <authorList>
            <consortium name="EnsemblFungi"/>
        </authorList>
    </citation>
    <scope>IDENTIFICATION</scope>
    <source>
        <strain evidence="3">isolate 1-1 / race 1 (BBBD)</strain>
    </source>
</reference>
<dbReference type="EMBL" id="ADAS02000124">
    <property type="protein sequence ID" value="OAV89557.1"/>
    <property type="molecule type" value="Genomic_DNA"/>
</dbReference>
<dbReference type="EnsemblFungi" id="PTTG_28640-t43_1">
    <property type="protein sequence ID" value="PTTG_28640-t43_1-p1"/>
    <property type="gene ID" value="PTTG_28640"/>
</dbReference>
<evidence type="ECO:0000313" key="4">
    <source>
        <dbReference type="Proteomes" id="UP000005240"/>
    </source>
</evidence>
<sequence>MVNYAPHLPRGTRSGKRFDNPTLTGSESETASKDAARSIVPLPPAHSSPHRRLLNFPPYAAIHTPLPTSASASGDVMSAQEGQPGDKGKSPAGGSTAGPQFVALDQLAILLQSINRPVKQKINSKTGTERAVALADALSKYQKLGKAIEPQLSKDGVNFPDWELSVRATVTRVFEAAEYFGSTARDDNADRAALTGVLVENSVHPLLVALVRGKAGRVAFTTLQSRFANVSWTYIMASEPTDILADLNTACLEMRMCLDEIEKRTGSISKDLVLALLIHQRCHPHFQWIADALDA</sequence>
<dbReference type="OrthoDB" id="2507554at2759"/>
<dbReference type="VEuPathDB" id="FungiDB:PTTG_28640"/>
<dbReference type="AlphaFoldDB" id="A0A180GA44"/>
<reference evidence="2" key="1">
    <citation type="submission" date="2009-11" db="EMBL/GenBank/DDBJ databases">
        <authorList>
            <consortium name="The Broad Institute Genome Sequencing Platform"/>
            <person name="Ward D."/>
            <person name="Feldgarden M."/>
            <person name="Earl A."/>
            <person name="Young S.K."/>
            <person name="Zeng Q."/>
            <person name="Koehrsen M."/>
            <person name="Alvarado L."/>
            <person name="Berlin A."/>
            <person name="Bochicchio J."/>
            <person name="Borenstein D."/>
            <person name="Chapman S.B."/>
            <person name="Chen Z."/>
            <person name="Engels R."/>
            <person name="Freedman E."/>
            <person name="Gellesch M."/>
            <person name="Goldberg J."/>
            <person name="Griggs A."/>
            <person name="Gujja S."/>
            <person name="Heilman E."/>
            <person name="Heiman D."/>
            <person name="Hepburn T."/>
            <person name="Howarth C."/>
            <person name="Jen D."/>
            <person name="Larson L."/>
            <person name="Lewis B."/>
            <person name="Mehta T."/>
            <person name="Park D."/>
            <person name="Pearson M."/>
            <person name="Roberts A."/>
            <person name="Saif S."/>
            <person name="Shea T."/>
            <person name="Shenoy N."/>
            <person name="Sisk P."/>
            <person name="Stolte C."/>
            <person name="Sykes S."/>
            <person name="Thomson T."/>
            <person name="Walk T."/>
            <person name="White J."/>
            <person name="Yandava C."/>
            <person name="Izard J."/>
            <person name="Baranova O.V."/>
            <person name="Blanton J.M."/>
            <person name="Tanner A.C."/>
            <person name="Dewhirst F.E."/>
            <person name="Haas B."/>
            <person name="Nusbaum C."/>
            <person name="Birren B."/>
        </authorList>
    </citation>
    <scope>NUCLEOTIDE SEQUENCE [LARGE SCALE GENOMIC DNA]</scope>
    <source>
        <strain evidence="2">1-1 BBBD Race 1</strain>
    </source>
</reference>
<feature type="region of interest" description="Disordered" evidence="1">
    <location>
        <begin position="66"/>
        <end position="97"/>
    </location>
</feature>
<name>A0A180GA44_PUCT1</name>
<feature type="region of interest" description="Disordered" evidence="1">
    <location>
        <begin position="1"/>
        <end position="51"/>
    </location>
</feature>
<protein>
    <submittedName>
        <fullName evidence="2 3">Uncharacterized protein</fullName>
    </submittedName>
</protein>
<dbReference type="Proteomes" id="UP000005240">
    <property type="component" value="Unassembled WGS sequence"/>
</dbReference>
<keyword evidence="4" id="KW-1185">Reference proteome</keyword>
<reference evidence="2" key="2">
    <citation type="submission" date="2016-05" db="EMBL/GenBank/DDBJ databases">
        <title>Comparative analysis highlights variable genome content of wheat rusts and divergence of the mating loci.</title>
        <authorList>
            <person name="Cuomo C.A."/>
            <person name="Bakkeren G."/>
            <person name="Szabo L."/>
            <person name="Khalil H."/>
            <person name="Joly D."/>
            <person name="Goldberg J."/>
            <person name="Young S."/>
            <person name="Zeng Q."/>
            <person name="Fellers J."/>
        </authorList>
    </citation>
    <scope>NUCLEOTIDE SEQUENCE [LARGE SCALE GENOMIC DNA]</scope>
    <source>
        <strain evidence="2">1-1 BBBD Race 1</strain>
    </source>
</reference>
<evidence type="ECO:0000256" key="1">
    <source>
        <dbReference type="SAM" id="MobiDB-lite"/>
    </source>
</evidence>
<proteinExistence type="predicted"/>
<reference evidence="3 4" key="3">
    <citation type="journal article" date="2017" name="G3 (Bethesda)">
        <title>Comparative analysis highlights variable genome content of wheat rusts and divergence of the mating loci.</title>
        <authorList>
            <person name="Cuomo C.A."/>
            <person name="Bakkeren G."/>
            <person name="Khalil H.B."/>
            <person name="Panwar V."/>
            <person name="Joly D."/>
            <person name="Linning R."/>
            <person name="Sakthikumar S."/>
            <person name="Song X."/>
            <person name="Adiconis X."/>
            <person name="Fan L."/>
            <person name="Goldberg J.M."/>
            <person name="Levin J.Z."/>
            <person name="Young S."/>
            <person name="Zeng Q."/>
            <person name="Anikster Y."/>
            <person name="Bruce M."/>
            <person name="Wang M."/>
            <person name="Yin C."/>
            <person name="McCallum B."/>
            <person name="Szabo L.J."/>
            <person name="Hulbert S."/>
            <person name="Chen X."/>
            <person name="Fellers J.P."/>
        </authorList>
    </citation>
    <scope>NUCLEOTIDE SEQUENCE</scope>
    <source>
        <strain evidence="4">Isolate 1-1 / race 1 (BBBD)</strain>
        <strain evidence="3">isolate 1-1 / race 1 (BBBD)</strain>
    </source>
</reference>